<comment type="caution">
    <text evidence="2">The sequence shown here is derived from an EMBL/GenBank/DDBJ whole genome shotgun (WGS) entry which is preliminary data.</text>
</comment>
<keyword evidence="1" id="KW-0472">Membrane</keyword>
<feature type="transmembrane region" description="Helical" evidence="1">
    <location>
        <begin position="35"/>
        <end position="52"/>
    </location>
</feature>
<keyword evidence="1" id="KW-1133">Transmembrane helix</keyword>
<protein>
    <recommendedName>
        <fullName evidence="4">TMhelix containing protein</fullName>
    </recommendedName>
</protein>
<keyword evidence="3" id="KW-1185">Reference proteome</keyword>
<accession>A0ABV5J8F7</accession>
<gene>
    <name evidence="2" type="ORF">ACFFUR_14955</name>
</gene>
<evidence type="ECO:0008006" key="4">
    <source>
        <dbReference type="Google" id="ProtNLM"/>
    </source>
</evidence>
<dbReference type="RefSeq" id="WP_290247857.1">
    <property type="nucleotide sequence ID" value="NZ_JAUFQT010000001.1"/>
</dbReference>
<reference evidence="2 3" key="1">
    <citation type="submission" date="2024-09" db="EMBL/GenBank/DDBJ databases">
        <authorList>
            <person name="Sun Q."/>
            <person name="Mori K."/>
        </authorList>
    </citation>
    <scope>NUCLEOTIDE SEQUENCE [LARGE SCALE GENOMIC DNA]</scope>
    <source>
        <strain evidence="2 3">CECT 7682</strain>
    </source>
</reference>
<evidence type="ECO:0000256" key="1">
    <source>
        <dbReference type="SAM" id="Phobius"/>
    </source>
</evidence>
<sequence>MKTIIKILSLLGLLMTLLPSFFVFKEVITADQCKILMFIGTVVWFVTAPRWMNKKEEETPA</sequence>
<proteinExistence type="predicted"/>
<evidence type="ECO:0000313" key="3">
    <source>
        <dbReference type="Proteomes" id="UP001589654"/>
    </source>
</evidence>
<organism evidence="2 3">
    <name type="scientific">Echinicola jeungdonensis</name>
    <dbReference type="NCBI Taxonomy" id="709343"/>
    <lineage>
        <taxon>Bacteria</taxon>
        <taxon>Pseudomonadati</taxon>
        <taxon>Bacteroidota</taxon>
        <taxon>Cytophagia</taxon>
        <taxon>Cytophagales</taxon>
        <taxon>Cyclobacteriaceae</taxon>
        <taxon>Echinicola</taxon>
    </lineage>
</organism>
<keyword evidence="1" id="KW-0812">Transmembrane</keyword>
<dbReference type="Proteomes" id="UP001589654">
    <property type="component" value="Unassembled WGS sequence"/>
</dbReference>
<dbReference type="EMBL" id="JBHMEW010000066">
    <property type="protein sequence ID" value="MFB9213114.1"/>
    <property type="molecule type" value="Genomic_DNA"/>
</dbReference>
<evidence type="ECO:0000313" key="2">
    <source>
        <dbReference type="EMBL" id="MFB9213114.1"/>
    </source>
</evidence>
<name>A0ABV5J8F7_9BACT</name>